<name>A0A7C3PG53_9CYAN</name>
<dbReference type="GO" id="GO:0004519">
    <property type="term" value="F:endonuclease activity"/>
    <property type="evidence" value="ECO:0007669"/>
    <property type="project" value="UniProtKB-KW"/>
</dbReference>
<reference evidence="1" key="1">
    <citation type="journal article" date="2020" name="mSystems">
        <title>Genome- and Community-Level Interaction Insights into Carbon Utilization and Element Cycling Functions of Hydrothermarchaeota in Hydrothermal Sediment.</title>
        <authorList>
            <person name="Zhou Z."/>
            <person name="Liu Y."/>
            <person name="Xu W."/>
            <person name="Pan J."/>
            <person name="Luo Z.H."/>
            <person name="Li M."/>
        </authorList>
    </citation>
    <scope>NUCLEOTIDE SEQUENCE [LARGE SCALE GENOMIC DNA]</scope>
    <source>
        <strain evidence="1">SpSt-418</strain>
    </source>
</reference>
<sequence length="207" mass="23992">MTQSLAITDYIDSLAEVEARFGLSFRPDPDFFTEWTGDRPPLTTAEQQRLDLIKQRYLYHRQLRHLLEGAVNFIVIAPLLELAGFYDPPFRLRSEASIQIEIADEEDKLYQGRIDSLIVQERLWIVLVEAKRTFFSIDVALPQALAYMFANPSPELSTFGLVSNGAYSMFVKLQNQQYGFSEDFSLNRQRNKLHDVLQILNRLKIMI</sequence>
<protein>
    <submittedName>
        <fullName evidence="1">Type I restriction endonuclease subunit R</fullName>
    </submittedName>
</protein>
<keyword evidence="1" id="KW-0255">Endonuclease</keyword>
<accession>A0A7C3PG53</accession>
<gene>
    <name evidence="1" type="ORF">ENR64_17255</name>
</gene>
<dbReference type="EMBL" id="DSRU01000247">
    <property type="protein sequence ID" value="HFM99473.1"/>
    <property type="molecule type" value="Genomic_DNA"/>
</dbReference>
<keyword evidence="1" id="KW-0540">Nuclease</keyword>
<dbReference type="AlphaFoldDB" id="A0A7C3PG53"/>
<organism evidence="1">
    <name type="scientific">Oscillatoriales cyanobacterium SpSt-418</name>
    <dbReference type="NCBI Taxonomy" id="2282169"/>
    <lineage>
        <taxon>Bacteria</taxon>
        <taxon>Bacillati</taxon>
        <taxon>Cyanobacteriota</taxon>
        <taxon>Cyanophyceae</taxon>
        <taxon>Oscillatoriophycideae</taxon>
        <taxon>Oscillatoriales</taxon>
    </lineage>
</organism>
<keyword evidence="1" id="KW-0378">Hydrolase</keyword>
<comment type="caution">
    <text evidence="1">The sequence shown here is derived from an EMBL/GenBank/DDBJ whole genome shotgun (WGS) entry which is preliminary data.</text>
</comment>
<evidence type="ECO:0000313" key="1">
    <source>
        <dbReference type="EMBL" id="HFM99473.1"/>
    </source>
</evidence>
<proteinExistence type="predicted"/>